<feature type="domain" description="PA" evidence="12">
    <location>
        <begin position="414"/>
        <end position="504"/>
    </location>
</feature>
<evidence type="ECO:0000256" key="1">
    <source>
        <dbReference type="ARBA" id="ARBA00004613"/>
    </source>
</evidence>
<dbReference type="InterPro" id="IPR037045">
    <property type="entry name" value="S8pro/Inhibitor_I9_sf"/>
</dbReference>
<feature type="domain" description="Peptidase S8/S53" evidence="11">
    <location>
        <begin position="173"/>
        <end position="647"/>
    </location>
</feature>
<evidence type="ECO:0000256" key="7">
    <source>
        <dbReference type="ARBA" id="ARBA00022825"/>
    </source>
</evidence>
<dbReference type="EMBL" id="JBHFFA010000004">
    <property type="protein sequence ID" value="KAL2630487.1"/>
    <property type="molecule type" value="Genomic_DNA"/>
</dbReference>
<dbReference type="InterPro" id="IPR010259">
    <property type="entry name" value="S8pro/Inhibitor_I9"/>
</dbReference>
<feature type="active site" description="Charge relay system" evidence="9 10">
    <location>
        <position position="255"/>
    </location>
</feature>
<dbReference type="Gene3D" id="2.60.40.2310">
    <property type="match status" value="1"/>
</dbReference>
<dbReference type="Proteomes" id="UP001605036">
    <property type="component" value="Unassembled WGS sequence"/>
</dbReference>
<dbReference type="GO" id="GO:0004252">
    <property type="term" value="F:serine-type endopeptidase activity"/>
    <property type="evidence" value="ECO:0007669"/>
    <property type="project" value="UniProtKB-UniRule"/>
</dbReference>
<feature type="active site" description="Charge relay system" evidence="9 10">
    <location>
        <position position="590"/>
    </location>
</feature>
<keyword evidence="4 10" id="KW-0645">Protease</keyword>
<keyword evidence="8" id="KW-0325">Glycoprotein</keyword>
<dbReference type="FunFam" id="3.30.70.80:FF:000003">
    <property type="entry name" value="Subtilisin-like protease SBT1.9"/>
    <property type="match status" value="1"/>
</dbReference>
<dbReference type="SUPFAM" id="SSF52743">
    <property type="entry name" value="Subtilisin-like"/>
    <property type="match status" value="1"/>
</dbReference>
<name>A0ABD1YLZ5_9MARC</name>
<dbReference type="PROSITE" id="PS51892">
    <property type="entry name" value="SUBTILASE"/>
    <property type="match status" value="1"/>
</dbReference>
<dbReference type="Pfam" id="PF02225">
    <property type="entry name" value="PA"/>
    <property type="match status" value="1"/>
</dbReference>
<dbReference type="InterPro" id="IPR015500">
    <property type="entry name" value="Peptidase_S8_subtilisin-rel"/>
</dbReference>
<dbReference type="Pfam" id="PF17766">
    <property type="entry name" value="fn3_6"/>
    <property type="match status" value="1"/>
</dbReference>
<keyword evidence="16" id="KW-1185">Reference proteome</keyword>
<dbReference type="InterPro" id="IPR046450">
    <property type="entry name" value="PA_dom_sf"/>
</dbReference>
<dbReference type="InterPro" id="IPR023828">
    <property type="entry name" value="Peptidase_S8_Ser-AS"/>
</dbReference>
<evidence type="ECO:0000259" key="12">
    <source>
        <dbReference type="Pfam" id="PF02225"/>
    </source>
</evidence>
<keyword evidence="7 10" id="KW-0720">Serine protease</keyword>
<evidence type="ECO:0000256" key="4">
    <source>
        <dbReference type="ARBA" id="ARBA00022670"/>
    </source>
</evidence>
<comment type="caution">
    <text evidence="15">The sequence shown here is derived from an EMBL/GenBank/DDBJ whole genome shotgun (WGS) entry which is preliminary data.</text>
</comment>
<dbReference type="AlphaFoldDB" id="A0ABD1YLZ5"/>
<dbReference type="InterPro" id="IPR003137">
    <property type="entry name" value="PA_domain"/>
</dbReference>
<organism evidence="15 16">
    <name type="scientific">Riccia fluitans</name>
    <dbReference type="NCBI Taxonomy" id="41844"/>
    <lineage>
        <taxon>Eukaryota</taxon>
        <taxon>Viridiplantae</taxon>
        <taxon>Streptophyta</taxon>
        <taxon>Embryophyta</taxon>
        <taxon>Marchantiophyta</taxon>
        <taxon>Marchantiopsida</taxon>
        <taxon>Marchantiidae</taxon>
        <taxon>Marchantiales</taxon>
        <taxon>Ricciaceae</taxon>
        <taxon>Riccia</taxon>
    </lineage>
</organism>
<dbReference type="InterPro" id="IPR034197">
    <property type="entry name" value="Peptidases_S8_3"/>
</dbReference>
<dbReference type="FunFam" id="3.50.30.30:FF:000005">
    <property type="entry name" value="subtilisin-like protease SBT1.5"/>
    <property type="match status" value="1"/>
</dbReference>
<dbReference type="InterPro" id="IPR045051">
    <property type="entry name" value="SBT"/>
</dbReference>
<dbReference type="GO" id="GO:0005576">
    <property type="term" value="C:extracellular region"/>
    <property type="evidence" value="ECO:0007669"/>
    <property type="project" value="UniProtKB-SubCell"/>
</dbReference>
<evidence type="ECO:0000259" key="11">
    <source>
        <dbReference type="Pfam" id="PF00082"/>
    </source>
</evidence>
<dbReference type="PANTHER" id="PTHR10795">
    <property type="entry name" value="PROPROTEIN CONVERTASE SUBTILISIN/KEXIN"/>
    <property type="match status" value="1"/>
</dbReference>
<dbReference type="InterPro" id="IPR000209">
    <property type="entry name" value="Peptidase_S8/S53_dom"/>
</dbReference>
<comment type="subcellular location">
    <subcellularLocation>
        <location evidence="1">Secreted</location>
    </subcellularLocation>
</comment>
<dbReference type="InterPro" id="IPR036852">
    <property type="entry name" value="Peptidase_S8/S53_dom_sf"/>
</dbReference>
<evidence type="ECO:0000313" key="16">
    <source>
        <dbReference type="Proteomes" id="UP001605036"/>
    </source>
</evidence>
<evidence type="ECO:0000256" key="9">
    <source>
        <dbReference type="PIRSR" id="PIRSR615500-1"/>
    </source>
</evidence>
<evidence type="ECO:0000256" key="6">
    <source>
        <dbReference type="ARBA" id="ARBA00022801"/>
    </source>
</evidence>
<evidence type="ECO:0000256" key="3">
    <source>
        <dbReference type="ARBA" id="ARBA00022525"/>
    </source>
</evidence>
<dbReference type="InterPro" id="IPR041469">
    <property type="entry name" value="Subtilisin-like_FN3"/>
</dbReference>
<evidence type="ECO:0000256" key="8">
    <source>
        <dbReference type="ARBA" id="ARBA00023180"/>
    </source>
</evidence>
<dbReference type="Gene3D" id="3.50.30.30">
    <property type="match status" value="1"/>
</dbReference>
<sequence length="821" mass="85691">MGETRNWPQLGVNTSSSTSSLFQSVYYEISIGFLIICCLGSWEAATAAAPGATISDLSLRTYIIQMSPSEKPAVFTTHLSWYESTVYSVRGLRQSQLPAENEEHNEILHTYSTVFSGFAARLSAAEAEAMELRPGVLKAYPEQVRQLHTTYTPKFLGVDGTSVTDLTVEGKYGQDVIIGVLDTGVWPERESFYDQDMEPIPARWKGKCVDEPTFNSSNCNKKLIGAKYFSKGYEAATGPVNTSAEYLSPRDDEGHGTHTASTAGGRLVNDASLLGFAPGAARGMAPKARLAVYKVCWASGCFDSDILAAFDAAVVDGVDVISLSVGGGVVPYFLDPIAIGTFSAMKKGIFISCSAGNSGPGPLTVTNVAPWITTVAASTVDRSFPATVKLGGTGDSFQGTSLYSGPDLGKNLLPLVYAGKSNKAGVSPGSASLCLDGTLDPAKVKGKIVLCDRGTNARVAKGQVVKAAGALGMILTNLPVDGAGLVADSHVLPATAVGAAAGIKIKAYINSTSQPMAIIEFGGTVYGVKPAPVLSSFSSRGPNPETPQILKPDITAPGVNILAAWTGAAGPTGLDGDDRRVDFNIISGTSMSCPHISGIAALLRAARPGWSPAAIKSAIMTSAYLKDNTGNILTDEATGNMSNPFAYGAGHVDPQKALDPGLVYDLGSEDYVRFLCSANYSLGAIKLIDPSVTACPSAPLGSPSDLNYPSVSVLFDQTGTSSAFLGTSFTRTLTNVGPAKSSYSVTWVAPKGVKLSFSASVLEFTQVNEKLSFTVTVSAAPVRLPPGSVQSAFGYMSWSDGVHAVGSPIVVNWQQSFPAAQ</sequence>
<reference evidence="15 16" key="1">
    <citation type="submission" date="2024-09" db="EMBL/GenBank/DDBJ databases">
        <title>Chromosome-scale assembly of Riccia fluitans.</title>
        <authorList>
            <person name="Paukszto L."/>
            <person name="Sawicki J."/>
            <person name="Karawczyk K."/>
            <person name="Piernik-Szablinska J."/>
            <person name="Szczecinska M."/>
            <person name="Mazdziarz M."/>
        </authorList>
    </citation>
    <scope>NUCLEOTIDE SEQUENCE [LARGE SCALE GENOMIC DNA]</scope>
    <source>
        <strain evidence="15">Rf_01</strain>
        <tissue evidence="15">Aerial parts of the thallus</tissue>
    </source>
</reference>
<accession>A0ABD1YLZ5</accession>
<dbReference type="Pfam" id="PF05922">
    <property type="entry name" value="Inhibitor_I9"/>
    <property type="match status" value="1"/>
</dbReference>
<evidence type="ECO:0000256" key="10">
    <source>
        <dbReference type="PROSITE-ProRule" id="PRU01240"/>
    </source>
</evidence>
<dbReference type="FunFam" id="3.40.50.200:FF:000006">
    <property type="entry name" value="Subtilisin-like protease SBT1.5"/>
    <property type="match status" value="1"/>
</dbReference>
<keyword evidence="5" id="KW-0732">Signal</keyword>
<evidence type="ECO:0000313" key="15">
    <source>
        <dbReference type="EMBL" id="KAL2630487.1"/>
    </source>
</evidence>
<dbReference type="CDD" id="cd04852">
    <property type="entry name" value="Peptidases_S8_3"/>
    <property type="match status" value="1"/>
</dbReference>
<dbReference type="Gene3D" id="3.30.70.80">
    <property type="entry name" value="Peptidase S8 propeptide/proteinase inhibitor I9"/>
    <property type="match status" value="1"/>
</dbReference>
<feature type="domain" description="Inhibitor I9" evidence="13">
    <location>
        <begin position="61"/>
        <end position="148"/>
    </location>
</feature>
<proteinExistence type="inferred from homology"/>
<feature type="domain" description="Subtilisin-like protease fibronectin type-III" evidence="14">
    <location>
        <begin position="705"/>
        <end position="811"/>
    </location>
</feature>
<dbReference type="PROSITE" id="PS00138">
    <property type="entry name" value="SUBTILASE_SER"/>
    <property type="match status" value="1"/>
</dbReference>
<dbReference type="GO" id="GO:0048731">
    <property type="term" value="P:system development"/>
    <property type="evidence" value="ECO:0007669"/>
    <property type="project" value="UniProtKB-ARBA"/>
</dbReference>
<evidence type="ECO:0008006" key="17">
    <source>
        <dbReference type="Google" id="ProtNLM"/>
    </source>
</evidence>
<evidence type="ECO:0000259" key="14">
    <source>
        <dbReference type="Pfam" id="PF17766"/>
    </source>
</evidence>
<evidence type="ECO:0000259" key="13">
    <source>
        <dbReference type="Pfam" id="PF05922"/>
    </source>
</evidence>
<dbReference type="GO" id="GO:0006508">
    <property type="term" value="P:proteolysis"/>
    <property type="evidence" value="ECO:0007669"/>
    <property type="project" value="UniProtKB-KW"/>
</dbReference>
<dbReference type="Pfam" id="PF00082">
    <property type="entry name" value="Peptidase_S8"/>
    <property type="match status" value="1"/>
</dbReference>
<dbReference type="Gene3D" id="3.40.50.200">
    <property type="entry name" value="Peptidase S8/S53 domain"/>
    <property type="match status" value="1"/>
</dbReference>
<evidence type="ECO:0000256" key="2">
    <source>
        <dbReference type="ARBA" id="ARBA00011073"/>
    </source>
</evidence>
<evidence type="ECO:0000256" key="5">
    <source>
        <dbReference type="ARBA" id="ARBA00022729"/>
    </source>
</evidence>
<protein>
    <recommendedName>
        <fullName evidence="17">Subtilisin-like protease SBT1.7</fullName>
    </recommendedName>
</protein>
<keyword evidence="3" id="KW-0964">Secreted</keyword>
<dbReference type="CDD" id="cd02120">
    <property type="entry name" value="PA_subtilisin_like"/>
    <property type="match status" value="1"/>
</dbReference>
<feature type="active site" description="Charge relay system" evidence="9 10">
    <location>
        <position position="182"/>
    </location>
</feature>
<comment type="similarity">
    <text evidence="2 10">Belongs to the peptidase S8 family.</text>
</comment>
<dbReference type="PRINTS" id="PR00723">
    <property type="entry name" value="SUBTILISIN"/>
</dbReference>
<gene>
    <name evidence="15" type="ORF">R1flu_015173</name>
</gene>
<keyword evidence="6 10" id="KW-0378">Hydrolase</keyword>
<dbReference type="SUPFAM" id="SSF52025">
    <property type="entry name" value="PA domain"/>
    <property type="match status" value="1"/>
</dbReference>